<keyword evidence="2" id="KW-1185">Reference proteome</keyword>
<accession>A0A7E5A0P9</accession>
<reference evidence="3" key="2">
    <citation type="submission" date="2020-10" db="UniProtKB">
        <authorList>
            <consortium name="WormBaseParasite"/>
        </authorList>
    </citation>
    <scope>IDENTIFICATION</scope>
</reference>
<name>A0A7E5A0P9_PANRE</name>
<dbReference type="AlphaFoldDB" id="A0A7E5A0P9"/>
<dbReference type="Proteomes" id="UP000492821">
    <property type="component" value="Unassembled WGS sequence"/>
</dbReference>
<dbReference type="WBParaSite" id="Pan_g7655.t1">
    <property type="protein sequence ID" value="Pan_g7655.t1"/>
    <property type="gene ID" value="Pan_g7655"/>
</dbReference>
<evidence type="ECO:0000313" key="3">
    <source>
        <dbReference type="WBParaSite" id="Pan_g7655.t1"/>
    </source>
</evidence>
<evidence type="ECO:0000256" key="1">
    <source>
        <dbReference type="SAM" id="MobiDB-lite"/>
    </source>
</evidence>
<protein>
    <submittedName>
        <fullName evidence="3">Lactamase_B domain-containing protein</fullName>
    </submittedName>
</protein>
<proteinExistence type="predicted"/>
<organism evidence="2 3">
    <name type="scientific">Panagrellus redivivus</name>
    <name type="common">Microworm</name>
    <dbReference type="NCBI Taxonomy" id="6233"/>
    <lineage>
        <taxon>Eukaryota</taxon>
        <taxon>Metazoa</taxon>
        <taxon>Ecdysozoa</taxon>
        <taxon>Nematoda</taxon>
        <taxon>Chromadorea</taxon>
        <taxon>Rhabditida</taxon>
        <taxon>Tylenchina</taxon>
        <taxon>Panagrolaimomorpha</taxon>
        <taxon>Panagrolaimoidea</taxon>
        <taxon>Panagrolaimidae</taxon>
        <taxon>Panagrellus</taxon>
    </lineage>
</organism>
<sequence>MPPPIHAIPIIDVPIVYLTTPKTGLHIISKDETPEAAIAILSKAAPPTSVHTVFFMPLPGLQTCQNYIQTLKKAGYNSIESIELSSLYLSARILNLPLSNCAIGEPVIVFIDGEDDQILKSAVGVIKKCQDGWQVCSDHLTAPFAVAQHPSVRNVVISKGLSAATIDAIKKLCPGREFHFSQGMPNDFRLNFIANRLKPGLLKGYEVLPYCSADLFLKFGNKYDEIKLTDRVPPFIATKVIDVGDASEIIVKVQDPNESKSTLKTFSFKTKALRTVSMTVKVDKSLLPEVTMKTVATHKPPDHNTPVIYLVKCIGATYFLEAILSNRVSEEGFFKTLPELMAHMVTKFAISTTAAVYFIYTIDSIQSDLQDFHNACQESGYPNVKFIPNESMNISFLLDRAKMSIQDGQLVAVVCTFDYCVFGRDGKRLRIFEKGQTCDFDPKKSKVDIVIIENSTKSFTKTDLDYFRDRFSQCNVHIVSGMEQLKAPMPKYYWSLVNGTDFGGNLFNNFGDFDFIIEGKETHKRLETCFCTMPYTVAEEFEVDFTRLRVYIARGKNWDLFEVYHAPPGTLVRFIFVVESAFDVTVKMEHVKSPNGLVKPGIDAAESIDDDEVPKPSSSPSANSDAKMAESVKKTLDPPSETVLTFTNDNRVLIQTGQTYVGDKEILAYVRLRRGMAPEVGKCAFDALKWNPDSVFYDITRLLAIDFNPDQPDPEWRFQTSRDTDGNTVISTKGGITTFPIVLFGLVVRSTQLYIQKHSKFFVTSLGLRLPEGSVISDSDLRSVADKIGVELVLVV</sequence>
<evidence type="ECO:0000313" key="2">
    <source>
        <dbReference type="Proteomes" id="UP000492821"/>
    </source>
</evidence>
<reference evidence="2" key="1">
    <citation type="journal article" date="2013" name="Genetics">
        <title>The draft genome and transcriptome of Panagrellus redivivus are shaped by the harsh demands of a free-living lifestyle.</title>
        <authorList>
            <person name="Srinivasan J."/>
            <person name="Dillman A.R."/>
            <person name="Macchietto M.G."/>
            <person name="Heikkinen L."/>
            <person name="Lakso M."/>
            <person name="Fracchia K.M."/>
            <person name="Antoshechkin I."/>
            <person name="Mortazavi A."/>
            <person name="Wong G."/>
            <person name="Sternberg P.W."/>
        </authorList>
    </citation>
    <scope>NUCLEOTIDE SEQUENCE [LARGE SCALE GENOMIC DNA]</scope>
    <source>
        <strain evidence="2">MT8872</strain>
    </source>
</reference>
<feature type="region of interest" description="Disordered" evidence="1">
    <location>
        <begin position="607"/>
        <end position="635"/>
    </location>
</feature>